<dbReference type="InterPro" id="IPR001509">
    <property type="entry name" value="Epimerase_deHydtase"/>
</dbReference>
<organism evidence="2 3">
    <name type="scientific">Heterostelium pallidum (strain ATCC 26659 / Pp 5 / PN500)</name>
    <name type="common">Cellular slime mold</name>
    <name type="synonym">Polysphondylium pallidum</name>
    <dbReference type="NCBI Taxonomy" id="670386"/>
    <lineage>
        <taxon>Eukaryota</taxon>
        <taxon>Amoebozoa</taxon>
        <taxon>Evosea</taxon>
        <taxon>Eumycetozoa</taxon>
        <taxon>Dictyostelia</taxon>
        <taxon>Acytosteliales</taxon>
        <taxon>Acytosteliaceae</taxon>
        <taxon>Heterostelium</taxon>
    </lineage>
</organism>
<proteinExistence type="predicted"/>
<dbReference type="InterPro" id="IPR036291">
    <property type="entry name" value="NAD(P)-bd_dom_sf"/>
</dbReference>
<evidence type="ECO:0000313" key="2">
    <source>
        <dbReference type="EMBL" id="EFA82120.1"/>
    </source>
</evidence>
<reference evidence="2 3" key="1">
    <citation type="journal article" date="2011" name="Genome Res.">
        <title>Phylogeny-wide analysis of social amoeba genomes highlights ancient origins for complex intercellular communication.</title>
        <authorList>
            <person name="Heidel A.J."/>
            <person name="Lawal H.M."/>
            <person name="Felder M."/>
            <person name="Schilde C."/>
            <person name="Helps N.R."/>
            <person name="Tunggal B."/>
            <person name="Rivero F."/>
            <person name="John U."/>
            <person name="Schleicher M."/>
            <person name="Eichinger L."/>
            <person name="Platzer M."/>
            <person name="Noegel A.A."/>
            <person name="Schaap P."/>
            <person name="Gloeckner G."/>
        </authorList>
    </citation>
    <scope>NUCLEOTIDE SEQUENCE [LARGE SCALE GENOMIC DNA]</scope>
    <source>
        <strain evidence="3">ATCC 26659 / Pp 5 / PN500</strain>
    </source>
</reference>
<evidence type="ECO:0000313" key="3">
    <source>
        <dbReference type="Proteomes" id="UP000001396"/>
    </source>
</evidence>
<dbReference type="SUPFAM" id="SSF51735">
    <property type="entry name" value="NAD(P)-binding Rossmann-fold domains"/>
    <property type="match status" value="1"/>
</dbReference>
<evidence type="ECO:0000259" key="1">
    <source>
        <dbReference type="Pfam" id="PF01370"/>
    </source>
</evidence>
<keyword evidence="3" id="KW-1185">Reference proteome</keyword>
<comment type="caution">
    <text evidence="2">The sequence shown here is derived from an EMBL/GenBank/DDBJ whole genome shotgun (WGS) entry which is preliminary data.</text>
</comment>
<dbReference type="GO" id="GO:0005737">
    <property type="term" value="C:cytoplasm"/>
    <property type="evidence" value="ECO:0007669"/>
    <property type="project" value="TreeGrafter"/>
</dbReference>
<gene>
    <name evidence="2" type="ORF">PPL_05025</name>
</gene>
<dbReference type="PANTHER" id="PTHR48079:SF6">
    <property type="entry name" value="NAD(P)-BINDING DOMAIN-CONTAINING PROTEIN-RELATED"/>
    <property type="match status" value="1"/>
</dbReference>
<dbReference type="STRING" id="670386.D3B981"/>
<accession>D3B981</accession>
<dbReference type="InParanoid" id="D3B981"/>
<dbReference type="RefSeq" id="XP_020434237.1">
    <property type="nucleotide sequence ID" value="XM_020575921.1"/>
</dbReference>
<protein>
    <recommendedName>
        <fullName evidence="1">NAD-dependent epimerase/dehydratase domain-containing protein</fullName>
    </recommendedName>
</protein>
<dbReference type="Proteomes" id="UP000001396">
    <property type="component" value="Unassembled WGS sequence"/>
</dbReference>
<sequence length="145" mass="16186">MDYNNDHNIIFVTGGSGFVGSNLIKRLVDNGYPMVRAMSRSNQSDDTIRKCGGQPIRCSLSDDRSMKNAITGCKTVIHCAAKLETNANTIEELFQDNVKATEQLYNTGLIYSSTDFIVSDQKARDTLSYRNIISYNEGMDELLLE</sequence>
<name>D3B981_HETP5</name>
<dbReference type="Gene3D" id="3.40.50.720">
    <property type="entry name" value="NAD(P)-binding Rossmann-like Domain"/>
    <property type="match status" value="1"/>
</dbReference>
<dbReference type="EMBL" id="ADBJ01000021">
    <property type="protein sequence ID" value="EFA82120.1"/>
    <property type="molecule type" value="Genomic_DNA"/>
</dbReference>
<feature type="domain" description="NAD-dependent epimerase/dehydratase" evidence="1">
    <location>
        <begin position="10"/>
        <end position="106"/>
    </location>
</feature>
<dbReference type="PANTHER" id="PTHR48079">
    <property type="entry name" value="PROTEIN YEEZ"/>
    <property type="match status" value="1"/>
</dbReference>
<dbReference type="Pfam" id="PF01370">
    <property type="entry name" value="Epimerase"/>
    <property type="match status" value="1"/>
</dbReference>
<dbReference type="GO" id="GO:0004029">
    <property type="term" value="F:aldehyde dehydrogenase (NAD+) activity"/>
    <property type="evidence" value="ECO:0007669"/>
    <property type="project" value="TreeGrafter"/>
</dbReference>
<dbReference type="InterPro" id="IPR051783">
    <property type="entry name" value="NAD(P)-dependent_oxidoreduct"/>
</dbReference>
<dbReference type="AlphaFoldDB" id="D3B981"/>
<dbReference type="GeneID" id="31360511"/>